<feature type="binding site" evidence="12">
    <location>
        <position position="177"/>
    </location>
    <ligand>
        <name>FMN</name>
        <dbReference type="ChEBI" id="CHEBI:58210"/>
    </ligand>
</feature>
<feature type="binding site" evidence="12">
    <location>
        <begin position="57"/>
        <end position="58"/>
    </location>
    <ligand>
        <name>FMN</name>
        <dbReference type="ChEBI" id="CHEBI:58210"/>
    </ligand>
</feature>
<feature type="binding site" evidence="12">
    <location>
        <position position="229"/>
    </location>
    <ligand>
        <name>FMN</name>
        <dbReference type="ChEBI" id="CHEBI:58210"/>
    </ligand>
</feature>
<keyword evidence="16" id="KW-1185">Reference proteome</keyword>
<keyword evidence="10" id="KW-0520">NAD</keyword>
<comment type="catalytic activity">
    <reaction evidence="11">
        <text>(S)-dihydroorotate + NAD(+) = orotate + NADH + H(+)</text>
        <dbReference type="Rhea" id="RHEA:13513"/>
        <dbReference type="ChEBI" id="CHEBI:15378"/>
        <dbReference type="ChEBI" id="CHEBI:30839"/>
        <dbReference type="ChEBI" id="CHEBI:30864"/>
        <dbReference type="ChEBI" id="CHEBI:57540"/>
        <dbReference type="ChEBI" id="CHEBI:57945"/>
        <dbReference type="EC" id="1.3.1.14"/>
    </reaction>
</comment>
<dbReference type="GO" id="GO:0006207">
    <property type="term" value="P:'de novo' pyrimidine nucleobase biosynthetic process"/>
    <property type="evidence" value="ECO:0007669"/>
    <property type="project" value="InterPro"/>
</dbReference>
<dbReference type="GO" id="GO:0005737">
    <property type="term" value="C:cytoplasm"/>
    <property type="evidence" value="ECO:0007669"/>
    <property type="project" value="UniProtKB-SubCell"/>
</dbReference>
<dbReference type="KEGG" id="aacx:DEACI_3667"/>
<dbReference type="InterPro" id="IPR024920">
    <property type="entry name" value="Dihydroorotate_DH_1"/>
</dbReference>
<dbReference type="Pfam" id="PF01180">
    <property type="entry name" value="DHO_dh"/>
    <property type="match status" value="1"/>
</dbReference>
<dbReference type="InterPro" id="IPR012135">
    <property type="entry name" value="Dihydroorotate_DH_1_2"/>
</dbReference>
<dbReference type="RefSeq" id="WP_240986152.1">
    <property type="nucleotide sequence ID" value="NZ_CDGJ01000003.1"/>
</dbReference>
<comment type="subcellular location">
    <subcellularLocation>
        <location evidence="2 12">Cytoplasm</location>
    </subcellularLocation>
</comment>
<comment type="catalytic activity">
    <reaction evidence="12">
        <text>(S)-dihydroorotate + A = orotate + AH2</text>
        <dbReference type="Rhea" id="RHEA:18073"/>
        <dbReference type="ChEBI" id="CHEBI:13193"/>
        <dbReference type="ChEBI" id="CHEBI:17499"/>
        <dbReference type="ChEBI" id="CHEBI:30839"/>
        <dbReference type="ChEBI" id="CHEBI:30864"/>
    </reaction>
</comment>
<feature type="binding site" evidence="12">
    <location>
        <position position="111"/>
    </location>
    <ligand>
        <name>FMN</name>
        <dbReference type="ChEBI" id="CHEBI:58210"/>
    </ligand>
</feature>
<feature type="binding site" evidence="12">
    <location>
        <position position="139"/>
    </location>
    <ligand>
        <name>substrate</name>
    </ligand>
</feature>
<evidence type="ECO:0000256" key="6">
    <source>
        <dbReference type="ARBA" id="ARBA00022630"/>
    </source>
</evidence>
<comment type="pathway">
    <text evidence="3">Pyrimidine metabolism; UMP biosynthesis via de novo pathway; orotate from (S)-dihydroorotate (NAD(+) route): step 1/1.</text>
</comment>
<dbReference type="Gene3D" id="3.20.20.70">
    <property type="entry name" value="Aldolase class I"/>
    <property type="match status" value="1"/>
</dbReference>
<evidence type="ECO:0000313" key="16">
    <source>
        <dbReference type="Proteomes" id="UP001071230"/>
    </source>
</evidence>
<dbReference type="EC" id="1.3.-.-" evidence="12"/>
<dbReference type="InterPro" id="IPR001295">
    <property type="entry name" value="Dihydroorotate_DH_CS"/>
</dbReference>
<dbReference type="EMBL" id="CDGJ01000003">
    <property type="protein sequence ID" value="CEJ05725.1"/>
    <property type="molecule type" value="Genomic_DNA"/>
</dbReference>
<dbReference type="Proteomes" id="UP000836597">
    <property type="component" value="Chromosome"/>
</dbReference>
<keyword evidence="7 12" id="KW-0288">FMN</keyword>
<evidence type="ECO:0000256" key="7">
    <source>
        <dbReference type="ARBA" id="ARBA00022643"/>
    </source>
</evidence>
<dbReference type="PROSITE" id="PS00911">
    <property type="entry name" value="DHODEHASE_1"/>
    <property type="match status" value="1"/>
</dbReference>
<dbReference type="PANTHER" id="PTHR48109">
    <property type="entry name" value="DIHYDROOROTATE DEHYDROGENASE (QUINONE), MITOCHONDRIAL-RELATED"/>
    <property type="match status" value="1"/>
</dbReference>
<keyword evidence="6 12" id="KW-0285">Flavoprotein</keyword>
<dbReference type="PIRSF" id="PIRSF000164">
    <property type="entry name" value="DHO_oxidase"/>
    <property type="match status" value="1"/>
</dbReference>
<proteinExistence type="inferred from homology"/>
<keyword evidence="9 12" id="KW-0560">Oxidoreductase</keyword>
<comment type="function">
    <text evidence="1">Catalyzes the conversion of dihydroorotate to orotate with NAD(+) as electron acceptor.</text>
</comment>
<evidence type="ECO:0000256" key="1">
    <source>
        <dbReference type="ARBA" id="ARBA00003616"/>
    </source>
</evidence>
<feature type="binding site" evidence="12">
    <location>
        <begin position="277"/>
        <end position="278"/>
    </location>
    <ligand>
        <name>FMN</name>
        <dbReference type="ChEBI" id="CHEBI:58210"/>
    </ligand>
</feature>
<keyword evidence="8 12" id="KW-0665">Pyrimidine biosynthesis</keyword>
<dbReference type="CDD" id="cd04740">
    <property type="entry name" value="DHOD_1B_like"/>
    <property type="match status" value="1"/>
</dbReference>
<dbReference type="SUPFAM" id="SSF51395">
    <property type="entry name" value="FMN-linked oxidoreductases"/>
    <property type="match status" value="1"/>
</dbReference>
<dbReference type="NCBIfam" id="TIGR01037">
    <property type="entry name" value="pyrD_sub1_fam"/>
    <property type="match status" value="1"/>
</dbReference>
<dbReference type="InterPro" id="IPR050074">
    <property type="entry name" value="DHO_dehydrogenase"/>
</dbReference>
<dbReference type="PROSITE" id="PS00912">
    <property type="entry name" value="DHODEHASE_2"/>
    <property type="match status" value="1"/>
</dbReference>
<evidence type="ECO:0000256" key="4">
    <source>
        <dbReference type="ARBA" id="ARBA00008008"/>
    </source>
</evidence>
<dbReference type="NCBIfam" id="NF005574">
    <property type="entry name" value="PRK07259.1"/>
    <property type="match status" value="1"/>
</dbReference>
<evidence type="ECO:0000256" key="2">
    <source>
        <dbReference type="ARBA" id="ARBA00004496"/>
    </source>
</evidence>
<reference evidence="14" key="2">
    <citation type="submission" date="2020-01" db="EMBL/GenBank/DDBJ databases">
        <authorList>
            <person name="Hornung B."/>
        </authorList>
    </citation>
    <scope>NUCLEOTIDE SEQUENCE</scope>
    <source>
        <strain evidence="14">PacBioINE</strain>
    </source>
</reference>
<name>A0A8S0WQT4_9FIRM</name>
<feature type="domain" description="Dihydroorotate dehydrogenase catalytic" evidence="13">
    <location>
        <begin position="16"/>
        <end position="295"/>
    </location>
</feature>
<dbReference type="GO" id="GO:0004589">
    <property type="term" value="F:dihydroorotate dehydrogenase (NAD+) activity"/>
    <property type="evidence" value="ECO:0007669"/>
    <property type="project" value="UniProtKB-EC"/>
</dbReference>
<feature type="binding site" evidence="12">
    <location>
        <position position="33"/>
    </location>
    <ligand>
        <name>FMN</name>
        <dbReference type="ChEBI" id="CHEBI:58210"/>
    </ligand>
</feature>
<evidence type="ECO:0000256" key="10">
    <source>
        <dbReference type="ARBA" id="ARBA00023027"/>
    </source>
</evidence>
<keyword evidence="5 12" id="KW-0963">Cytoplasm</keyword>
<dbReference type="InterPro" id="IPR033888">
    <property type="entry name" value="DHOD_1B"/>
</dbReference>
<reference evidence="15" key="1">
    <citation type="submission" date="2014-11" db="EMBL/GenBank/DDBJ databases">
        <authorList>
            <person name="Hornung B.V."/>
        </authorList>
    </citation>
    <scope>NUCLEOTIDE SEQUENCE</scope>
    <source>
        <strain evidence="15">INE</strain>
    </source>
</reference>
<dbReference type="FunFam" id="3.20.20.70:FF:000027">
    <property type="entry name" value="Dihydropyrimidine dehydrogenase [NADP(+)]"/>
    <property type="match status" value="1"/>
</dbReference>
<evidence type="ECO:0000256" key="12">
    <source>
        <dbReference type="HAMAP-Rule" id="MF_00224"/>
    </source>
</evidence>
<organism evidence="14">
    <name type="scientific">Acididesulfobacillus acetoxydans</name>
    <dbReference type="NCBI Taxonomy" id="1561005"/>
    <lineage>
        <taxon>Bacteria</taxon>
        <taxon>Bacillati</taxon>
        <taxon>Bacillota</taxon>
        <taxon>Clostridia</taxon>
        <taxon>Eubacteriales</taxon>
        <taxon>Peptococcaceae</taxon>
        <taxon>Acididesulfobacillus</taxon>
    </lineage>
</organism>
<dbReference type="GO" id="GO:0044205">
    <property type="term" value="P:'de novo' UMP biosynthetic process"/>
    <property type="evidence" value="ECO:0007669"/>
    <property type="project" value="UniProtKB-UniRule"/>
</dbReference>
<dbReference type="InterPro" id="IPR049622">
    <property type="entry name" value="Dihydroorotate_DH_I"/>
</dbReference>
<feature type="active site" description="Nucleophile" evidence="12">
    <location>
        <position position="142"/>
    </location>
</feature>
<evidence type="ECO:0000256" key="8">
    <source>
        <dbReference type="ARBA" id="ARBA00022975"/>
    </source>
</evidence>
<dbReference type="AlphaFoldDB" id="A0A8S0WQT4"/>
<protein>
    <recommendedName>
        <fullName evidence="12">Dihydroorotate dehydrogenase</fullName>
        <shortName evidence="12">DHOD</shortName>
        <shortName evidence="12">DHODase</shortName>
        <shortName evidence="12">DHOdehase</shortName>
        <ecNumber evidence="12">1.3.-.-</ecNumber>
    </recommendedName>
</protein>
<evidence type="ECO:0000256" key="3">
    <source>
        <dbReference type="ARBA" id="ARBA00004715"/>
    </source>
</evidence>
<evidence type="ECO:0000256" key="5">
    <source>
        <dbReference type="ARBA" id="ARBA00022490"/>
    </source>
</evidence>
<feature type="binding site" evidence="12">
    <location>
        <begin position="204"/>
        <end position="205"/>
    </location>
    <ligand>
        <name>substrate</name>
    </ligand>
</feature>
<dbReference type="EMBL" id="LR746496">
    <property type="protein sequence ID" value="CAA7602844.1"/>
    <property type="molecule type" value="Genomic_DNA"/>
</dbReference>
<dbReference type="Proteomes" id="UP001071230">
    <property type="component" value="Unassembled WGS sequence"/>
</dbReference>
<dbReference type="InterPro" id="IPR013785">
    <property type="entry name" value="Aldolase_TIM"/>
</dbReference>
<gene>
    <name evidence="12" type="primary">pyrD</name>
    <name evidence="15" type="ORF">DEACI_0144</name>
    <name evidence="14" type="ORF">DEACI_3667</name>
</gene>
<accession>A0A8S0WQT4</accession>
<comment type="similarity">
    <text evidence="4 12">Belongs to the dihydroorotate dehydrogenase family. Type 1 subfamily.</text>
</comment>
<comment type="cofactor">
    <cofactor evidence="12">
        <name>FMN</name>
        <dbReference type="ChEBI" id="CHEBI:58210"/>
    </cofactor>
    <text evidence="12">Binds 1 FMN per subunit.</text>
</comment>
<evidence type="ECO:0000256" key="11">
    <source>
        <dbReference type="ARBA" id="ARBA00048996"/>
    </source>
</evidence>
<feature type="binding site" evidence="12">
    <location>
        <begin position="255"/>
        <end position="256"/>
    </location>
    <ligand>
        <name>FMN</name>
        <dbReference type="ChEBI" id="CHEBI:58210"/>
    </ligand>
</feature>
<evidence type="ECO:0000256" key="9">
    <source>
        <dbReference type="ARBA" id="ARBA00023002"/>
    </source>
</evidence>
<dbReference type="HAMAP" id="MF_00224">
    <property type="entry name" value="DHO_dh_type1"/>
    <property type="match status" value="1"/>
</dbReference>
<feature type="binding site" evidence="12">
    <location>
        <position position="203"/>
    </location>
    <ligand>
        <name>FMN</name>
        <dbReference type="ChEBI" id="CHEBI:58210"/>
    </ligand>
</feature>
<dbReference type="PANTHER" id="PTHR48109:SF1">
    <property type="entry name" value="DIHYDROOROTATE DEHYDROGENASE (FUMARATE)"/>
    <property type="match status" value="1"/>
</dbReference>
<sequence length="328" mass="34805">MLPNEKKEAKGAGVELEVCLGGLTLKNPVIAASGTYGFGREYEQYCPVETWGGIAVKGITPEPRAGNPAPRLTETPAGVLNAVGLENPGLEEFLKSYLPRLRNLPTAVIVNISGFSVEDYALLARSLGREAGIAALEVNISCPNVRHGGLQFGTDARSAQEVVAAVRRETDLPVIAKLSPNVTDIRELARAVERGGADIISLINTLLGMSIDVEQRRPVLGNLFGGLSGPAIRPVAVRMVWEVYQAVALPIIGMGGITGWQDAVEFLLAGASAVSIGSGNFVNPRVPLQVLEGLEGYCRRQGFSSVQELTGLAQTELARRTHKGFARG</sequence>
<feature type="binding site" evidence="12">
    <location>
        <position position="57"/>
    </location>
    <ligand>
        <name>substrate</name>
    </ligand>
</feature>
<evidence type="ECO:0000313" key="14">
    <source>
        <dbReference type="EMBL" id="CAA7602844.1"/>
    </source>
</evidence>
<feature type="binding site" evidence="12">
    <location>
        <begin position="81"/>
        <end position="85"/>
    </location>
    <ligand>
        <name>substrate</name>
    </ligand>
</feature>
<feature type="binding site" evidence="12">
    <location>
        <position position="139"/>
    </location>
    <ligand>
        <name>FMN</name>
        <dbReference type="ChEBI" id="CHEBI:58210"/>
    </ligand>
</feature>
<evidence type="ECO:0000313" key="15">
    <source>
        <dbReference type="EMBL" id="CEJ05725.1"/>
    </source>
</evidence>
<dbReference type="InterPro" id="IPR005720">
    <property type="entry name" value="Dihydroorotate_DH_cat"/>
</dbReference>
<evidence type="ECO:0000259" key="13">
    <source>
        <dbReference type="Pfam" id="PF01180"/>
    </source>
</evidence>